<keyword evidence="3" id="KW-1185">Reference proteome</keyword>
<dbReference type="OrthoDB" id="7848395at2759"/>
<name>A0A9P9YA21_9MUSC</name>
<protein>
    <submittedName>
        <fullName evidence="2">Uncharacterized protein</fullName>
    </submittedName>
</protein>
<accession>A0A9P9YA21</accession>
<feature type="compositionally biased region" description="Basic and acidic residues" evidence="1">
    <location>
        <begin position="128"/>
        <end position="142"/>
    </location>
</feature>
<feature type="region of interest" description="Disordered" evidence="1">
    <location>
        <begin position="119"/>
        <end position="151"/>
    </location>
</feature>
<gene>
    <name evidence="2" type="ORF">M5D96_014089</name>
</gene>
<dbReference type="AlphaFoldDB" id="A0A9P9YA21"/>
<evidence type="ECO:0000256" key="1">
    <source>
        <dbReference type="SAM" id="MobiDB-lite"/>
    </source>
</evidence>
<reference evidence="2" key="1">
    <citation type="journal article" date="2023" name="Genome Biol. Evol.">
        <title>Long-read-based Genome Assembly of Drosophila gunungcola Reveals Fewer Chemosensory Genes in Flower-breeding Species.</title>
        <authorList>
            <person name="Negi A."/>
            <person name="Liao B.Y."/>
            <person name="Yeh S.D."/>
        </authorList>
    </citation>
    <scope>NUCLEOTIDE SEQUENCE</scope>
    <source>
        <strain evidence="2">Sukarami</strain>
    </source>
</reference>
<dbReference type="Proteomes" id="UP001059596">
    <property type="component" value="Unassembled WGS sequence"/>
</dbReference>
<organism evidence="2 3">
    <name type="scientific">Drosophila gunungcola</name>
    <name type="common">fruit fly</name>
    <dbReference type="NCBI Taxonomy" id="103775"/>
    <lineage>
        <taxon>Eukaryota</taxon>
        <taxon>Metazoa</taxon>
        <taxon>Ecdysozoa</taxon>
        <taxon>Arthropoda</taxon>
        <taxon>Hexapoda</taxon>
        <taxon>Insecta</taxon>
        <taxon>Pterygota</taxon>
        <taxon>Neoptera</taxon>
        <taxon>Endopterygota</taxon>
        <taxon>Diptera</taxon>
        <taxon>Brachycera</taxon>
        <taxon>Muscomorpha</taxon>
        <taxon>Ephydroidea</taxon>
        <taxon>Drosophilidae</taxon>
        <taxon>Drosophila</taxon>
        <taxon>Sophophora</taxon>
    </lineage>
</organism>
<sequence length="151" mass="16801">MANFLNTEDQVRIREIVEKLIKQNSKRYTNDDGYVDIPCSSRDILANCPELSGIQAVPEFDSMVPQAGSPYIYRSGQLMSIGRRVARRMVDASGQQSMLHNRHQLDERLQSVGIYHNRLAKPCGIDPPKPEEGGRGDPDPGKRNSSMGSTA</sequence>
<dbReference type="EMBL" id="JAMKOV010000177">
    <property type="protein sequence ID" value="KAI8033159.1"/>
    <property type="molecule type" value="Genomic_DNA"/>
</dbReference>
<proteinExistence type="predicted"/>
<evidence type="ECO:0000313" key="2">
    <source>
        <dbReference type="EMBL" id="KAI8033159.1"/>
    </source>
</evidence>
<evidence type="ECO:0000313" key="3">
    <source>
        <dbReference type="Proteomes" id="UP001059596"/>
    </source>
</evidence>
<comment type="caution">
    <text evidence="2">The sequence shown here is derived from an EMBL/GenBank/DDBJ whole genome shotgun (WGS) entry which is preliminary data.</text>
</comment>